<evidence type="ECO:0000313" key="6">
    <source>
        <dbReference type="Proteomes" id="UP001589867"/>
    </source>
</evidence>
<proteinExistence type="predicted"/>
<dbReference type="PANTHER" id="PTHR46796:SF12">
    <property type="entry name" value="HTH-TYPE DNA-BINDING TRANSCRIPTIONAL ACTIVATOR EUTR"/>
    <property type="match status" value="1"/>
</dbReference>
<dbReference type="Gene3D" id="1.10.10.60">
    <property type="entry name" value="Homeodomain-like"/>
    <property type="match status" value="1"/>
</dbReference>
<dbReference type="InterPro" id="IPR018060">
    <property type="entry name" value="HTH_AraC"/>
</dbReference>
<dbReference type="SMART" id="SM00342">
    <property type="entry name" value="HTH_ARAC"/>
    <property type="match status" value="1"/>
</dbReference>
<name>A0ABV6MH41_9ACTN</name>
<dbReference type="SUPFAM" id="SSF46689">
    <property type="entry name" value="Homeodomain-like"/>
    <property type="match status" value="2"/>
</dbReference>
<keyword evidence="2" id="KW-0238">DNA-binding</keyword>
<organism evidence="5 6">
    <name type="scientific">Phytohabitans kaempferiae</name>
    <dbReference type="NCBI Taxonomy" id="1620943"/>
    <lineage>
        <taxon>Bacteria</taxon>
        <taxon>Bacillati</taxon>
        <taxon>Actinomycetota</taxon>
        <taxon>Actinomycetes</taxon>
        <taxon>Micromonosporales</taxon>
        <taxon>Micromonosporaceae</taxon>
    </lineage>
</organism>
<accession>A0ABV6MH41</accession>
<protein>
    <submittedName>
        <fullName evidence="5">AraC family transcriptional regulator</fullName>
    </submittedName>
</protein>
<dbReference type="EMBL" id="JBHLUH010000100">
    <property type="protein sequence ID" value="MFC0534052.1"/>
    <property type="molecule type" value="Genomic_DNA"/>
</dbReference>
<evidence type="ECO:0000256" key="1">
    <source>
        <dbReference type="ARBA" id="ARBA00023015"/>
    </source>
</evidence>
<dbReference type="Pfam" id="PF12833">
    <property type="entry name" value="HTH_18"/>
    <property type="match status" value="1"/>
</dbReference>
<evidence type="ECO:0000259" key="4">
    <source>
        <dbReference type="PROSITE" id="PS01124"/>
    </source>
</evidence>
<dbReference type="PROSITE" id="PS00041">
    <property type="entry name" value="HTH_ARAC_FAMILY_1"/>
    <property type="match status" value="1"/>
</dbReference>
<dbReference type="InterPro" id="IPR050204">
    <property type="entry name" value="AraC_XylS_family_regulators"/>
</dbReference>
<keyword evidence="6" id="KW-1185">Reference proteome</keyword>
<dbReference type="PANTHER" id="PTHR46796">
    <property type="entry name" value="HTH-TYPE TRANSCRIPTIONAL ACTIVATOR RHAS-RELATED"/>
    <property type="match status" value="1"/>
</dbReference>
<dbReference type="InterPro" id="IPR035418">
    <property type="entry name" value="AraC-bd_2"/>
</dbReference>
<dbReference type="RefSeq" id="WP_377262520.1">
    <property type="nucleotide sequence ID" value="NZ_JBHLUH010000100.1"/>
</dbReference>
<reference evidence="5 6" key="1">
    <citation type="submission" date="2024-09" db="EMBL/GenBank/DDBJ databases">
        <authorList>
            <person name="Sun Q."/>
            <person name="Mori K."/>
        </authorList>
    </citation>
    <scope>NUCLEOTIDE SEQUENCE [LARGE SCALE GENOMIC DNA]</scope>
    <source>
        <strain evidence="5 6">TBRC 3947</strain>
    </source>
</reference>
<comment type="caution">
    <text evidence="5">The sequence shown here is derived from an EMBL/GenBank/DDBJ whole genome shotgun (WGS) entry which is preliminary data.</text>
</comment>
<keyword evidence="3" id="KW-0804">Transcription</keyword>
<dbReference type="PROSITE" id="PS01124">
    <property type="entry name" value="HTH_ARAC_FAMILY_2"/>
    <property type="match status" value="1"/>
</dbReference>
<gene>
    <name evidence="5" type="ORF">ACFFIA_41295</name>
</gene>
<dbReference type="InterPro" id="IPR018062">
    <property type="entry name" value="HTH_AraC-typ_CS"/>
</dbReference>
<feature type="domain" description="HTH araC/xylS-type" evidence="4">
    <location>
        <begin position="202"/>
        <end position="303"/>
    </location>
</feature>
<evidence type="ECO:0000256" key="2">
    <source>
        <dbReference type="ARBA" id="ARBA00023125"/>
    </source>
</evidence>
<sequence>MARHFYSNFIDRLDPSETLATRLTVGRLGPVTVGDVRFGTDLRIKLDELGSYHVDVLLSGQLVWQQGGSQPLLATGTTAAVFQPVGNTVLDLWTGDCRVLAVKIDRAALEDRLARMLDAPVRTPIQLGREMDTTGGPGRSWARLAGLLAAEVGDDGGLAHHALLSDHLQETLLEGLLLATDHPYRERLDGLGRPDPAPRAVRRVVDAVQAHPERPYTVARLAGIAEVSERSLQNGFQSHMGMSPTAYLRQVRLARVHDELRQATPLDTTVADVAYRWGFVHLGRFANAYRQRYGESPSQSLRSRPRSGGSV</sequence>
<dbReference type="InterPro" id="IPR009057">
    <property type="entry name" value="Homeodomain-like_sf"/>
</dbReference>
<evidence type="ECO:0000256" key="3">
    <source>
        <dbReference type="ARBA" id="ARBA00023163"/>
    </source>
</evidence>
<dbReference type="Pfam" id="PF14525">
    <property type="entry name" value="AraC_binding_2"/>
    <property type="match status" value="1"/>
</dbReference>
<dbReference type="Proteomes" id="UP001589867">
    <property type="component" value="Unassembled WGS sequence"/>
</dbReference>
<evidence type="ECO:0000313" key="5">
    <source>
        <dbReference type="EMBL" id="MFC0534052.1"/>
    </source>
</evidence>
<keyword evidence="1" id="KW-0805">Transcription regulation</keyword>